<dbReference type="InterPro" id="IPR036890">
    <property type="entry name" value="HATPase_C_sf"/>
</dbReference>
<dbReference type="Pfam" id="PF00072">
    <property type="entry name" value="Response_reg"/>
    <property type="match status" value="1"/>
</dbReference>
<evidence type="ECO:0000256" key="7">
    <source>
        <dbReference type="ARBA" id="ARBA00023012"/>
    </source>
</evidence>
<dbReference type="Proteomes" id="UP000095431">
    <property type="component" value="Unassembled WGS sequence"/>
</dbReference>
<evidence type="ECO:0000259" key="10">
    <source>
        <dbReference type="PROSITE" id="PS50109"/>
    </source>
</evidence>
<evidence type="ECO:0000256" key="4">
    <source>
        <dbReference type="ARBA" id="ARBA00022553"/>
    </source>
</evidence>
<dbReference type="PROSITE" id="PS50110">
    <property type="entry name" value="RESPONSE_REGULATORY"/>
    <property type="match status" value="1"/>
</dbReference>
<protein>
    <recommendedName>
        <fullName evidence="3">Stage 0 sporulation protein A homolog</fullName>
        <ecNumber evidence="2">2.7.13.3</ecNumber>
    </recommendedName>
</protein>
<dbReference type="SUPFAM" id="SSF55874">
    <property type="entry name" value="ATPase domain of HSP90 chaperone/DNA topoisomerase II/histidine kinase"/>
    <property type="match status" value="1"/>
</dbReference>
<keyword evidence="6" id="KW-0418">Kinase</keyword>
<dbReference type="PANTHER" id="PTHR43047:SF64">
    <property type="entry name" value="HISTIDINE KINASE CONTAINING CHEY-HOMOLOGOUS RECEIVER DOMAIN AND PAS DOMAIN-RELATED"/>
    <property type="match status" value="1"/>
</dbReference>
<gene>
    <name evidence="12" type="primary">rpfC_2</name>
    <name evidence="12" type="ORF">ERS852478_01822</name>
</gene>
<evidence type="ECO:0000259" key="11">
    <source>
        <dbReference type="PROSITE" id="PS50110"/>
    </source>
</evidence>
<dbReference type="SMART" id="SM00388">
    <property type="entry name" value="HisKA"/>
    <property type="match status" value="1"/>
</dbReference>
<dbReference type="InterPro" id="IPR003661">
    <property type="entry name" value="HisK_dim/P_dom"/>
</dbReference>
<dbReference type="PRINTS" id="PR00344">
    <property type="entry name" value="BCTRLSENSOR"/>
</dbReference>
<dbReference type="InterPro" id="IPR004358">
    <property type="entry name" value="Sig_transdc_His_kin-like_C"/>
</dbReference>
<dbReference type="PANTHER" id="PTHR43047">
    <property type="entry name" value="TWO-COMPONENT HISTIDINE PROTEIN KINASE"/>
    <property type="match status" value="1"/>
</dbReference>
<dbReference type="InterPro" id="IPR011006">
    <property type="entry name" value="CheY-like_superfamily"/>
</dbReference>
<dbReference type="SMART" id="SM00448">
    <property type="entry name" value="REC"/>
    <property type="match status" value="1"/>
</dbReference>
<keyword evidence="7" id="KW-0902">Two-component regulatory system</keyword>
<reference evidence="12 13" key="1">
    <citation type="submission" date="2015-09" db="EMBL/GenBank/DDBJ databases">
        <authorList>
            <consortium name="Pathogen Informatics"/>
        </authorList>
    </citation>
    <scope>NUCLEOTIDE SEQUENCE [LARGE SCALE GENOMIC DNA]</scope>
    <source>
        <strain evidence="12 13">2789STDY5834863</strain>
    </source>
</reference>
<dbReference type="Gene3D" id="1.10.287.130">
    <property type="match status" value="1"/>
</dbReference>
<dbReference type="InterPro" id="IPR005467">
    <property type="entry name" value="His_kinase_dom"/>
</dbReference>
<dbReference type="Pfam" id="PF02518">
    <property type="entry name" value="HATPase_c"/>
    <property type="match status" value="1"/>
</dbReference>
<dbReference type="SUPFAM" id="SSF47384">
    <property type="entry name" value="Homodimeric domain of signal transducing histidine kinase"/>
    <property type="match status" value="1"/>
</dbReference>
<organism evidence="12 13">
    <name type="scientific">Blautia wexlerae</name>
    <dbReference type="NCBI Taxonomy" id="418240"/>
    <lineage>
        <taxon>Bacteria</taxon>
        <taxon>Bacillati</taxon>
        <taxon>Bacillota</taxon>
        <taxon>Clostridia</taxon>
        <taxon>Lachnospirales</taxon>
        <taxon>Lachnospiraceae</taxon>
        <taxon>Blautia</taxon>
    </lineage>
</organism>
<keyword evidence="4 9" id="KW-0597">Phosphoprotein</keyword>
<feature type="modified residue" description="4-aspartylphosphate" evidence="9">
    <location>
        <position position="321"/>
    </location>
</feature>
<dbReference type="CDD" id="cd17546">
    <property type="entry name" value="REC_hyHK_CKI1_RcsC-like"/>
    <property type="match status" value="1"/>
</dbReference>
<dbReference type="GO" id="GO:0000155">
    <property type="term" value="F:phosphorelay sensor kinase activity"/>
    <property type="evidence" value="ECO:0007669"/>
    <property type="project" value="InterPro"/>
</dbReference>
<keyword evidence="5 12" id="KW-0808">Transferase</keyword>
<dbReference type="Gene3D" id="3.30.565.10">
    <property type="entry name" value="Histidine kinase-like ATPase, C-terminal domain"/>
    <property type="match status" value="1"/>
</dbReference>
<feature type="domain" description="Histidine kinase" evidence="10">
    <location>
        <begin position="24"/>
        <end position="249"/>
    </location>
</feature>
<dbReference type="Pfam" id="PF00512">
    <property type="entry name" value="HisKA"/>
    <property type="match status" value="1"/>
</dbReference>
<evidence type="ECO:0000256" key="3">
    <source>
        <dbReference type="ARBA" id="ARBA00018672"/>
    </source>
</evidence>
<feature type="domain" description="Response regulatory" evidence="11">
    <location>
        <begin position="269"/>
        <end position="390"/>
    </location>
</feature>
<sequence length="392" mass="43976">MSRNRHAFNEMRAESRAKTNFLSRMSHDIRTPLNGIIGLLKIDETHFEDKELIQENHKKMKIAADYLLSLINDVLQMSKIEEGHIVLTHEYICLKDLVYEIESIITHKAADEDIQWIYEKNKEDVPYPYVYGSSLHLRQIFLNIYGNCIKYNQPGGKITTVMEAADVHDGICTYRWTISDIGIGMSPEFLSHIFDPFSQEKTDARSVYQGTGLGMAITKGLIEQMNGSIEVTSQVGVGSVFVITIPFEIAQEQKKDEEIAEKYDIRGLHLLAAEDNELNAEIIEMLLTDDGAKVTVAKNGRQAVEHFENNPPGTFDAILMDVMMPVMDGIAATKAIRAMDRADAKTIPIIAMTANAFEEDAKRCLAAGMTAHLAKPFQIEDVEKTIVECCGK</sequence>
<dbReference type="EC" id="2.7.13.3" evidence="2"/>
<dbReference type="InterPro" id="IPR001789">
    <property type="entry name" value="Sig_transdc_resp-reg_receiver"/>
</dbReference>
<dbReference type="SMART" id="SM00387">
    <property type="entry name" value="HATPase_c"/>
    <property type="match status" value="1"/>
</dbReference>
<evidence type="ECO:0000313" key="12">
    <source>
        <dbReference type="EMBL" id="CUO08711.1"/>
    </source>
</evidence>
<evidence type="ECO:0000256" key="6">
    <source>
        <dbReference type="ARBA" id="ARBA00022777"/>
    </source>
</evidence>
<dbReference type="InterPro" id="IPR036097">
    <property type="entry name" value="HisK_dim/P_sf"/>
</dbReference>
<dbReference type="EMBL" id="CYZN01000010">
    <property type="protein sequence ID" value="CUO08711.1"/>
    <property type="molecule type" value="Genomic_DNA"/>
</dbReference>
<evidence type="ECO:0000256" key="8">
    <source>
        <dbReference type="ARBA" id="ARBA00024867"/>
    </source>
</evidence>
<evidence type="ECO:0000313" key="13">
    <source>
        <dbReference type="Proteomes" id="UP000095431"/>
    </source>
</evidence>
<name>A0A174C5A4_9FIRM</name>
<dbReference type="SUPFAM" id="SSF52172">
    <property type="entry name" value="CheY-like"/>
    <property type="match status" value="1"/>
</dbReference>
<dbReference type="PROSITE" id="PS50109">
    <property type="entry name" value="HIS_KIN"/>
    <property type="match status" value="1"/>
</dbReference>
<evidence type="ECO:0000256" key="2">
    <source>
        <dbReference type="ARBA" id="ARBA00012438"/>
    </source>
</evidence>
<dbReference type="RefSeq" id="WP_407844397.1">
    <property type="nucleotide sequence ID" value="NZ_BTHH01000008.1"/>
</dbReference>
<evidence type="ECO:0000256" key="1">
    <source>
        <dbReference type="ARBA" id="ARBA00000085"/>
    </source>
</evidence>
<comment type="catalytic activity">
    <reaction evidence="1">
        <text>ATP + protein L-histidine = ADP + protein N-phospho-L-histidine.</text>
        <dbReference type="EC" id="2.7.13.3"/>
    </reaction>
</comment>
<accession>A0A174C5A4</accession>
<comment type="function">
    <text evidence="8">May play the central regulatory role in sporulation. It may be an element of the effector pathway responsible for the activation of sporulation genes in response to nutritional stress. Spo0A may act in concert with spo0H (a sigma factor) to control the expression of some genes that are critical to the sporulation process.</text>
</comment>
<dbReference type="CDD" id="cd00082">
    <property type="entry name" value="HisKA"/>
    <property type="match status" value="1"/>
</dbReference>
<evidence type="ECO:0000256" key="9">
    <source>
        <dbReference type="PROSITE-ProRule" id="PRU00169"/>
    </source>
</evidence>
<dbReference type="AlphaFoldDB" id="A0A174C5A4"/>
<dbReference type="Gene3D" id="3.40.50.2300">
    <property type="match status" value="1"/>
</dbReference>
<proteinExistence type="predicted"/>
<dbReference type="InterPro" id="IPR003594">
    <property type="entry name" value="HATPase_dom"/>
</dbReference>
<evidence type="ECO:0000256" key="5">
    <source>
        <dbReference type="ARBA" id="ARBA00022679"/>
    </source>
</evidence>